<dbReference type="eggNOG" id="ENOG502QSTG">
    <property type="taxonomic scope" value="Eukaryota"/>
</dbReference>
<dbReference type="OMA" id="NGWRSIS"/>
<dbReference type="AlphaFoldDB" id="B3RX61"/>
<accession>B3RX61</accession>
<proteinExistence type="predicted"/>
<feature type="compositionally biased region" description="Low complexity" evidence="1">
    <location>
        <begin position="210"/>
        <end position="224"/>
    </location>
</feature>
<protein>
    <submittedName>
        <fullName evidence="2">Uncharacterized protein</fullName>
    </submittedName>
</protein>
<dbReference type="PhylomeDB" id="B3RX61"/>
<evidence type="ECO:0000313" key="3">
    <source>
        <dbReference type="Proteomes" id="UP000009022"/>
    </source>
</evidence>
<dbReference type="OrthoDB" id="10253073at2759"/>
<dbReference type="PANTHER" id="PTHR33504:SF2">
    <property type="entry name" value="PROTEIN MFI"/>
    <property type="match status" value="1"/>
</dbReference>
<dbReference type="RefSeq" id="XP_002113140.1">
    <property type="nucleotide sequence ID" value="XM_002113104.1"/>
</dbReference>
<organism evidence="2 3">
    <name type="scientific">Trichoplax adhaerens</name>
    <name type="common">Trichoplax reptans</name>
    <dbReference type="NCBI Taxonomy" id="10228"/>
    <lineage>
        <taxon>Eukaryota</taxon>
        <taxon>Metazoa</taxon>
        <taxon>Placozoa</taxon>
        <taxon>Uniplacotomia</taxon>
        <taxon>Trichoplacea</taxon>
        <taxon>Trichoplacidae</taxon>
        <taxon>Trichoplax</taxon>
    </lineage>
</organism>
<dbReference type="GeneID" id="6754353"/>
<feature type="compositionally biased region" description="Low complexity" evidence="1">
    <location>
        <begin position="257"/>
        <end position="269"/>
    </location>
</feature>
<keyword evidence="3" id="KW-1185">Reference proteome</keyword>
<sequence length="537" mass="61970">MISRNIVRKIIQEVDFNGRTGSEGSHLAAVSKSQRRKYLNGKNGPKLQRVAAAIEIQRAWRGYQLRCKWFAALNIRLSMIANSTYSRSAHSRLADLESLVSASTTSEGSKTSARLRLEIYYNWFQEEHSKSNIETFENFCAMIIQQWWRNKHGYDKTGRYIEDDDRSSVTGSSYSYSYSSYSESASRRSRHTHTSSHYDKNSPSDEIKGSTTVPSKSRSRSPSVVIKGSTTIRSKGHSNRSSRKPSPAPFLCDKQASYSTTTSPDPSISPDRRSSNYNYQPVQPVVIRTKPVRTMLVEDACEIIQRAWRSYLDRRVYRYYRKLISFKLSGDPAKLLRCINPQESKLLDAASGSHVKFRLGGETFPPTIYYKIYTHRNVADICSTAPRDYTKMANRKLTAKQANNRNAIIQRDDKRGWYRRHENNGWRSISEKPFQHFTGDDITYTTSQKQINFSHTKLLRRQDLERKKKLKKLEWFHKMYNQGKQALEETLEGGDIEDSLDVEELIRWTNNLNYDQYLNDWQIAATSGPSDKNAILS</sequence>
<dbReference type="HOGENOM" id="CLU_574046_0_0_1"/>
<feature type="compositionally biased region" description="Basic residues" evidence="1">
    <location>
        <begin position="234"/>
        <end position="243"/>
    </location>
</feature>
<feature type="compositionally biased region" description="Basic and acidic residues" evidence="1">
    <location>
        <begin position="196"/>
        <end position="208"/>
    </location>
</feature>
<dbReference type="EMBL" id="DS985245">
    <property type="protein sequence ID" value="EDV25250.1"/>
    <property type="molecule type" value="Genomic_DNA"/>
</dbReference>
<dbReference type="CTD" id="6754353"/>
<dbReference type="SMART" id="SM00015">
    <property type="entry name" value="IQ"/>
    <property type="match status" value="2"/>
</dbReference>
<reference evidence="2 3" key="1">
    <citation type="journal article" date="2008" name="Nature">
        <title>The Trichoplax genome and the nature of placozoans.</title>
        <authorList>
            <person name="Srivastava M."/>
            <person name="Begovic E."/>
            <person name="Chapman J."/>
            <person name="Putnam N.H."/>
            <person name="Hellsten U."/>
            <person name="Kawashima T."/>
            <person name="Kuo A."/>
            <person name="Mitros T."/>
            <person name="Salamov A."/>
            <person name="Carpenter M.L."/>
            <person name="Signorovitch A.Y."/>
            <person name="Moreno M.A."/>
            <person name="Kamm K."/>
            <person name="Grimwood J."/>
            <person name="Schmutz J."/>
            <person name="Shapiro H."/>
            <person name="Grigoriev I.V."/>
            <person name="Buss L.W."/>
            <person name="Schierwater B."/>
            <person name="Dellaporta S.L."/>
            <person name="Rokhsar D.S."/>
        </authorList>
    </citation>
    <scope>NUCLEOTIDE SEQUENCE [LARGE SCALE GENOMIC DNA]</scope>
    <source>
        <strain evidence="2 3">Grell-BS-1999</strain>
    </source>
</reference>
<dbReference type="InParanoid" id="B3RX61"/>
<dbReference type="PANTHER" id="PTHR33504">
    <property type="entry name" value="NADH DEHYDROGENASE (UBIQUINONE) 1 BETA SUBCOMPLEX, 4"/>
    <property type="match status" value="1"/>
</dbReference>
<dbReference type="Pfam" id="PF00612">
    <property type="entry name" value="IQ"/>
    <property type="match status" value="2"/>
</dbReference>
<dbReference type="InterPro" id="IPR000048">
    <property type="entry name" value="IQ_motif_EF-hand-BS"/>
</dbReference>
<dbReference type="PROSITE" id="PS50096">
    <property type="entry name" value="IQ"/>
    <property type="match status" value="2"/>
</dbReference>
<gene>
    <name evidence="2" type="ORF">TRIADDRAFT_57008</name>
</gene>
<feature type="region of interest" description="Disordered" evidence="1">
    <location>
        <begin position="183"/>
        <end position="280"/>
    </location>
</feature>
<evidence type="ECO:0000256" key="1">
    <source>
        <dbReference type="SAM" id="MobiDB-lite"/>
    </source>
</evidence>
<dbReference type="Proteomes" id="UP000009022">
    <property type="component" value="Unassembled WGS sequence"/>
</dbReference>
<dbReference type="KEGG" id="tad:TRIADDRAFT_57008"/>
<evidence type="ECO:0000313" key="2">
    <source>
        <dbReference type="EMBL" id="EDV25250.1"/>
    </source>
</evidence>
<name>B3RX61_TRIAD</name>